<dbReference type="CDD" id="cd06463">
    <property type="entry name" value="p23_like"/>
    <property type="match status" value="1"/>
</dbReference>
<name>A0AAE0FZ46_9CHLO</name>
<evidence type="ECO:0000313" key="1">
    <source>
        <dbReference type="EMBL" id="KAK3268483.1"/>
    </source>
</evidence>
<accession>A0AAE0FZ46</accession>
<proteinExistence type="predicted"/>
<gene>
    <name evidence="1" type="ORF">CYMTET_23021</name>
</gene>
<dbReference type="InterPro" id="IPR008978">
    <property type="entry name" value="HSP20-like_chaperone"/>
</dbReference>
<reference evidence="1 2" key="1">
    <citation type="journal article" date="2015" name="Genome Biol. Evol.">
        <title>Comparative Genomics of a Bacterivorous Green Alga Reveals Evolutionary Causalities and Consequences of Phago-Mixotrophic Mode of Nutrition.</title>
        <authorList>
            <person name="Burns J.A."/>
            <person name="Paasch A."/>
            <person name="Narechania A."/>
            <person name="Kim E."/>
        </authorList>
    </citation>
    <scope>NUCLEOTIDE SEQUENCE [LARGE SCALE GENOMIC DNA]</scope>
    <source>
        <strain evidence="1 2">PLY_AMNH</strain>
    </source>
</reference>
<sequence length="70" mass="7841">MCEGCGWTQVQGYGGVETALHQFAISRLYSEINPDTSKHRVLKNKVMLTLQKSGKTFEWAYLASTMTPNS</sequence>
<keyword evidence="2" id="KW-1185">Reference proteome</keyword>
<organism evidence="1 2">
    <name type="scientific">Cymbomonas tetramitiformis</name>
    <dbReference type="NCBI Taxonomy" id="36881"/>
    <lineage>
        <taxon>Eukaryota</taxon>
        <taxon>Viridiplantae</taxon>
        <taxon>Chlorophyta</taxon>
        <taxon>Pyramimonadophyceae</taxon>
        <taxon>Pyramimonadales</taxon>
        <taxon>Pyramimonadaceae</taxon>
        <taxon>Cymbomonas</taxon>
    </lineage>
</organism>
<protein>
    <submittedName>
        <fullName evidence="1">Uncharacterized protein</fullName>
    </submittedName>
</protein>
<dbReference type="AlphaFoldDB" id="A0AAE0FZ46"/>
<dbReference type="EMBL" id="LGRX02011806">
    <property type="protein sequence ID" value="KAK3268483.1"/>
    <property type="molecule type" value="Genomic_DNA"/>
</dbReference>
<evidence type="ECO:0000313" key="2">
    <source>
        <dbReference type="Proteomes" id="UP001190700"/>
    </source>
</evidence>
<dbReference type="Gene3D" id="2.60.40.790">
    <property type="match status" value="1"/>
</dbReference>
<dbReference type="Proteomes" id="UP001190700">
    <property type="component" value="Unassembled WGS sequence"/>
</dbReference>
<comment type="caution">
    <text evidence="1">The sequence shown here is derived from an EMBL/GenBank/DDBJ whole genome shotgun (WGS) entry which is preliminary data.</text>
</comment>
<dbReference type="SUPFAM" id="SSF49764">
    <property type="entry name" value="HSP20-like chaperones"/>
    <property type="match status" value="1"/>
</dbReference>